<sequence>MCNEDVIDPTVLLDAISGDTALATELLELFFCETNKDFEGLCAAVAAASVADAVKAAHKMAGASMACGLAGVAGELRELEQLCKVAMPSDMNARVSRAGKALSDARHFFENYYAKEFSA</sequence>
<keyword evidence="1" id="KW-0597">Phosphoprotein</keyword>
<dbReference type="SUPFAM" id="SSF47226">
    <property type="entry name" value="Histidine-containing phosphotransfer domain, HPT domain"/>
    <property type="match status" value="1"/>
</dbReference>
<dbReference type="GO" id="GO:0004672">
    <property type="term" value="F:protein kinase activity"/>
    <property type="evidence" value="ECO:0007669"/>
    <property type="project" value="UniProtKB-ARBA"/>
</dbReference>
<evidence type="ECO:0000256" key="1">
    <source>
        <dbReference type="PROSITE-ProRule" id="PRU00110"/>
    </source>
</evidence>
<evidence type="ECO:0000313" key="4">
    <source>
        <dbReference type="Proteomes" id="UP000346198"/>
    </source>
</evidence>
<dbReference type="InterPro" id="IPR036641">
    <property type="entry name" value="HPT_dom_sf"/>
</dbReference>
<dbReference type="PROSITE" id="PS50894">
    <property type="entry name" value="HPT"/>
    <property type="match status" value="1"/>
</dbReference>
<evidence type="ECO:0000259" key="2">
    <source>
        <dbReference type="PROSITE" id="PS50894"/>
    </source>
</evidence>
<feature type="domain" description="HPt" evidence="2">
    <location>
        <begin position="19"/>
        <end position="112"/>
    </location>
</feature>
<dbReference type="Proteomes" id="UP000346198">
    <property type="component" value="Unassembled WGS sequence"/>
</dbReference>
<dbReference type="EMBL" id="CAAHFH010000002">
    <property type="protein sequence ID" value="VGO21285.1"/>
    <property type="molecule type" value="Genomic_DNA"/>
</dbReference>
<protein>
    <recommendedName>
        <fullName evidence="2">HPt domain-containing protein</fullName>
    </recommendedName>
</protein>
<accession>A0A6C2ULZ8</accession>
<keyword evidence="4" id="KW-1185">Reference proteome</keyword>
<dbReference type="RefSeq" id="WP_136062764.1">
    <property type="nucleotide sequence ID" value="NZ_CAAHFH010000002.1"/>
</dbReference>
<dbReference type="AlphaFoldDB" id="A0A6C2ULZ8"/>
<dbReference type="Gene3D" id="1.20.120.160">
    <property type="entry name" value="HPT domain"/>
    <property type="match status" value="1"/>
</dbReference>
<reference evidence="3 4" key="1">
    <citation type="submission" date="2019-04" db="EMBL/GenBank/DDBJ databases">
        <authorList>
            <person name="Van Vliet M D."/>
        </authorList>
    </citation>
    <scope>NUCLEOTIDE SEQUENCE [LARGE SCALE GENOMIC DNA]</scope>
    <source>
        <strain evidence="3 4">F21</strain>
    </source>
</reference>
<evidence type="ECO:0000313" key="3">
    <source>
        <dbReference type="EMBL" id="VGO21285.1"/>
    </source>
</evidence>
<gene>
    <name evidence="3" type="ORF">SCARR_03357</name>
</gene>
<dbReference type="GO" id="GO:0000160">
    <property type="term" value="P:phosphorelay signal transduction system"/>
    <property type="evidence" value="ECO:0007669"/>
    <property type="project" value="InterPro"/>
</dbReference>
<organism evidence="3 4">
    <name type="scientific">Pontiella sulfatireligans</name>
    <dbReference type="NCBI Taxonomy" id="2750658"/>
    <lineage>
        <taxon>Bacteria</taxon>
        <taxon>Pseudomonadati</taxon>
        <taxon>Kiritimatiellota</taxon>
        <taxon>Kiritimatiellia</taxon>
        <taxon>Kiritimatiellales</taxon>
        <taxon>Pontiellaceae</taxon>
        <taxon>Pontiella</taxon>
    </lineage>
</organism>
<proteinExistence type="predicted"/>
<name>A0A6C2ULZ8_9BACT</name>
<dbReference type="Pfam" id="PF01627">
    <property type="entry name" value="Hpt"/>
    <property type="match status" value="1"/>
</dbReference>
<feature type="modified residue" description="Phosphohistidine" evidence="1">
    <location>
        <position position="58"/>
    </location>
</feature>
<dbReference type="InterPro" id="IPR008207">
    <property type="entry name" value="Sig_transdc_His_kin_Hpt_dom"/>
</dbReference>